<reference evidence="2 4" key="1">
    <citation type="submission" date="2017-05" db="EMBL/GenBank/DDBJ databases">
        <authorList>
            <person name="Chapman J."/>
            <person name="Chang C."/>
            <person name="Suresh T."/>
            <person name="Shishido T.C."/>
            <person name="Bindert I."/>
            <person name="Shaffer C.D."/>
            <person name="Weston-Hafer K.A."/>
            <person name="Russell D.A."/>
            <person name="Pope W.H."/>
            <person name="Jacobs-Sera D."/>
            <person name="Hendrix R.W."/>
            <person name="Hatfull G.F."/>
        </authorList>
    </citation>
    <scope>NUCLEOTIDE SEQUENCE [LARGE SCALE GENOMIC DNA]</scope>
</reference>
<name>A0A222YV70_9CAUD</name>
<evidence type="ECO:0000313" key="3">
    <source>
        <dbReference type="EMBL" id="ASR75638.1"/>
    </source>
</evidence>
<evidence type="ECO:0000313" key="4">
    <source>
        <dbReference type="Proteomes" id="UP000223009"/>
    </source>
</evidence>
<gene>
    <name evidence="2" type="ORF">SEA_MILDRED21_18</name>
    <name evidence="3" type="ORF">SEA_MILDRED21_281</name>
</gene>
<proteinExistence type="predicted"/>
<accession>A0A222YV70</accession>
<dbReference type="EMBL" id="MF155946">
    <property type="protein sequence ID" value="ASR75638.1"/>
    <property type="molecule type" value="Genomic_DNA"/>
</dbReference>
<evidence type="ECO:0000313" key="2">
    <source>
        <dbReference type="EMBL" id="ASR75426.1"/>
    </source>
</evidence>
<dbReference type="Pfam" id="PF24459">
    <property type="entry name" value="DUF7574"/>
    <property type="match status" value="1"/>
</dbReference>
<feature type="domain" description="DUF7574" evidence="1">
    <location>
        <begin position="14"/>
        <end position="107"/>
    </location>
</feature>
<sequence>MTDLSKPKRVSLDSLTYVDSFDWDHESWQFNITMVWKETRGRYYVASDSGCSCPSPFEKINYTDDKGVYGPYNKTELRAYFERQLKEERGMRSEAELRHDISALLAKLT</sequence>
<keyword evidence="4" id="KW-1185">Reference proteome</keyword>
<evidence type="ECO:0000259" key="1">
    <source>
        <dbReference type="Pfam" id="PF24459"/>
    </source>
</evidence>
<organism evidence="2 4">
    <name type="scientific">Streptomyces phage Mildred21</name>
    <dbReference type="NCBI Taxonomy" id="2023959"/>
    <lineage>
        <taxon>Viruses</taxon>
        <taxon>Duplodnaviria</taxon>
        <taxon>Heunggongvirae</taxon>
        <taxon>Uroviricota</taxon>
        <taxon>Caudoviricetes</taxon>
        <taxon>Stanwilliamsviridae</taxon>
        <taxon>Boydwoodruffvirinae</taxon>
        <taxon>Samistivirus</taxon>
        <taxon>Samistivirus mildred21</taxon>
    </lineage>
</organism>
<dbReference type="EMBL" id="MF155946">
    <property type="protein sequence ID" value="ASR75426.1"/>
    <property type="molecule type" value="Genomic_DNA"/>
</dbReference>
<dbReference type="InterPro" id="IPR055996">
    <property type="entry name" value="DUF7574"/>
</dbReference>
<dbReference type="OrthoDB" id="19314at10239"/>
<protein>
    <recommendedName>
        <fullName evidence="1">DUF7574 domain-containing protein</fullName>
    </recommendedName>
</protein>
<dbReference type="Proteomes" id="UP000223009">
    <property type="component" value="Segment"/>
</dbReference>